<keyword evidence="4" id="KW-1133">Transmembrane helix</keyword>
<keyword evidence="6" id="KW-1185">Reference proteome</keyword>
<dbReference type="SUPFAM" id="SSF69593">
    <property type="entry name" value="Glycerol-3-phosphate (1)-acyltransferase"/>
    <property type="match status" value="1"/>
</dbReference>
<name>A0ABM1EUY5_PRICU</name>
<evidence type="ECO:0000256" key="3">
    <source>
        <dbReference type="ARBA" id="ARBA00023315"/>
    </source>
</evidence>
<feature type="transmembrane region" description="Helical" evidence="4">
    <location>
        <begin position="16"/>
        <end position="42"/>
    </location>
</feature>
<keyword evidence="3" id="KW-0012">Acyltransferase</keyword>
<sequence length="387" mass="44817">MGFIAQFKTWFLPQLFLGYVFIISGLIVNLLQLCCCCLVWPFSKKWYRIINSKLCYSHWIQLVFLAEWWADADITLVVDNEADAKYYGTEHGIVILNHSYEIDWLMGWMLCGRCNTLGSSKIYGKKILKYFPIIGWAWAFSEVIFLERNWEKDKSAIMKAMDNLADFPLPVWLLLFCEGTRFTEAKHKASLEFARSRGLPELKYHLLPRTKGFVLSVQGFKGKFPAIYDAVVGFPRDAPAPNMVNILNGRGMKAEMYCRRIPIESVPSETEEECVQWLYELYQNKDKVTEYFKEHDHFEGHRIKLPKKYSTLIVELVWCLLLSVPLFMYLRRVVTSDSSLPALAVITFLMLASYGMRKMIGLTQIEHSSSYGKTTTATEKGDTKKEQ</sequence>
<dbReference type="Pfam" id="PF16076">
    <property type="entry name" value="Acyltransf_C"/>
    <property type="match status" value="1"/>
</dbReference>
<comment type="similarity">
    <text evidence="1">Belongs to the 1-acyl-sn-glycerol-3-phosphate acyltransferase family.</text>
</comment>
<dbReference type="PANTHER" id="PTHR10983">
    <property type="entry name" value="1-ACYLGLYCEROL-3-PHOSPHATE ACYLTRANSFERASE-RELATED"/>
    <property type="match status" value="1"/>
</dbReference>
<dbReference type="Proteomes" id="UP000695022">
    <property type="component" value="Unplaced"/>
</dbReference>
<evidence type="ECO:0000256" key="4">
    <source>
        <dbReference type="SAM" id="Phobius"/>
    </source>
</evidence>
<gene>
    <name evidence="7" type="primary">LOC106815985</name>
</gene>
<keyword evidence="4" id="KW-0472">Membrane</keyword>
<evidence type="ECO:0000313" key="6">
    <source>
        <dbReference type="Proteomes" id="UP000695022"/>
    </source>
</evidence>
<dbReference type="PANTHER" id="PTHR10983:SF24">
    <property type="entry name" value="1-ACYLGLYCEROL-3-PHOSPHATE O-ACYLTRANSFERASE 3, ISOFORM E-RELATED"/>
    <property type="match status" value="1"/>
</dbReference>
<feature type="transmembrane region" description="Helical" evidence="4">
    <location>
        <begin position="338"/>
        <end position="356"/>
    </location>
</feature>
<evidence type="ECO:0000256" key="2">
    <source>
        <dbReference type="ARBA" id="ARBA00022679"/>
    </source>
</evidence>
<dbReference type="InterPro" id="IPR002123">
    <property type="entry name" value="Plipid/glycerol_acylTrfase"/>
</dbReference>
<keyword evidence="4" id="KW-0812">Transmembrane</keyword>
<feature type="domain" description="Phospholipid/glycerol acyltransferase" evidence="5">
    <location>
        <begin position="92"/>
        <end position="214"/>
    </location>
</feature>
<evidence type="ECO:0000259" key="5">
    <source>
        <dbReference type="SMART" id="SM00563"/>
    </source>
</evidence>
<dbReference type="CDD" id="cd07990">
    <property type="entry name" value="LPLAT_LCLAT1-like"/>
    <property type="match status" value="1"/>
</dbReference>
<dbReference type="RefSeq" id="XP_014676006.1">
    <property type="nucleotide sequence ID" value="XM_014820520.1"/>
</dbReference>
<dbReference type="InterPro" id="IPR032098">
    <property type="entry name" value="Acyltransf_C"/>
</dbReference>
<accession>A0ABM1EUY5</accession>
<evidence type="ECO:0000256" key="1">
    <source>
        <dbReference type="ARBA" id="ARBA00008655"/>
    </source>
</evidence>
<proteinExistence type="inferred from homology"/>
<feature type="transmembrane region" description="Helical" evidence="4">
    <location>
        <begin position="312"/>
        <end position="332"/>
    </location>
</feature>
<evidence type="ECO:0000313" key="7">
    <source>
        <dbReference type="RefSeq" id="XP_014676006.1"/>
    </source>
</evidence>
<organism evidence="6 7">
    <name type="scientific">Priapulus caudatus</name>
    <name type="common">Priapulid worm</name>
    <dbReference type="NCBI Taxonomy" id="37621"/>
    <lineage>
        <taxon>Eukaryota</taxon>
        <taxon>Metazoa</taxon>
        <taxon>Ecdysozoa</taxon>
        <taxon>Scalidophora</taxon>
        <taxon>Priapulida</taxon>
        <taxon>Priapulimorpha</taxon>
        <taxon>Priapulimorphida</taxon>
        <taxon>Priapulidae</taxon>
        <taxon>Priapulus</taxon>
    </lineage>
</organism>
<protein>
    <submittedName>
        <fullName evidence="7">1-acyl-sn-glycerol-3-phosphate acyltransferase gamma-like</fullName>
    </submittedName>
</protein>
<reference evidence="7" key="1">
    <citation type="submission" date="2025-08" db="UniProtKB">
        <authorList>
            <consortium name="RefSeq"/>
        </authorList>
    </citation>
    <scope>IDENTIFICATION</scope>
</reference>
<keyword evidence="2" id="KW-0808">Transferase</keyword>
<dbReference type="GeneID" id="106815985"/>
<dbReference type="SMART" id="SM00563">
    <property type="entry name" value="PlsC"/>
    <property type="match status" value="1"/>
</dbReference>
<dbReference type="Pfam" id="PF01553">
    <property type="entry name" value="Acyltransferase"/>
    <property type="match status" value="1"/>
</dbReference>